<feature type="compositionally biased region" description="Polar residues" evidence="1">
    <location>
        <begin position="160"/>
        <end position="170"/>
    </location>
</feature>
<protein>
    <submittedName>
        <fullName evidence="2">Uncharacterized protein</fullName>
    </submittedName>
</protein>
<keyword evidence="3" id="KW-1185">Reference proteome</keyword>
<organism evidence="2 3">
    <name type="scientific">Chloropicon primus</name>
    <dbReference type="NCBI Taxonomy" id="1764295"/>
    <lineage>
        <taxon>Eukaryota</taxon>
        <taxon>Viridiplantae</taxon>
        <taxon>Chlorophyta</taxon>
        <taxon>Chloropicophyceae</taxon>
        <taxon>Chloropicales</taxon>
        <taxon>Chloropicaceae</taxon>
        <taxon>Chloropicon</taxon>
    </lineage>
</organism>
<feature type="region of interest" description="Disordered" evidence="1">
    <location>
        <begin position="1"/>
        <end position="27"/>
    </location>
</feature>
<reference evidence="2 3" key="1">
    <citation type="submission" date="2018-07" db="EMBL/GenBank/DDBJ databases">
        <title>The complete nuclear genome of the prasinophyte Chloropicon primus (CCMP1205).</title>
        <authorList>
            <person name="Pombert J.-F."/>
            <person name="Otis C."/>
            <person name="Turmel M."/>
            <person name="Lemieux C."/>
        </authorList>
    </citation>
    <scope>NUCLEOTIDE SEQUENCE [LARGE SCALE GENOMIC DNA]</scope>
    <source>
        <strain evidence="2 3">CCMP1205</strain>
    </source>
</reference>
<feature type="compositionally biased region" description="Basic and acidic residues" evidence="1">
    <location>
        <begin position="1"/>
        <end position="26"/>
    </location>
</feature>
<feature type="region of interest" description="Disordered" evidence="1">
    <location>
        <begin position="149"/>
        <end position="170"/>
    </location>
</feature>
<name>A0A5B8MTY4_9CHLO</name>
<sequence>MPSQKEARTREERLEQDKEQDKEKGLESALRVAREALVSCKLSSGGMASSLYGAHRYNDGALALRTRTTTTTPVRVKMEGGRGMGRRCVLVEEEEEEEGRREEALKCFSGMPTPALRNAQRRFREALSAAIEVVNAQLQASGLREDYAAEYGSHKEDEGSSGSEQTAVGG</sequence>
<proteinExistence type="predicted"/>
<evidence type="ECO:0000313" key="3">
    <source>
        <dbReference type="Proteomes" id="UP000316726"/>
    </source>
</evidence>
<accession>A0A5B8MTY4</accession>
<evidence type="ECO:0000256" key="1">
    <source>
        <dbReference type="SAM" id="MobiDB-lite"/>
    </source>
</evidence>
<dbReference type="AlphaFoldDB" id="A0A5B8MTY4"/>
<dbReference type="EMBL" id="CP031043">
    <property type="protein sequence ID" value="QDZ23214.1"/>
    <property type="molecule type" value="Genomic_DNA"/>
</dbReference>
<gene>
    <name evidence="2" type="ORF">A3770_10p57320</name>
</gene>
<dbReference type="Proteomes" id="UP000316726">
    <property type="component" value="Chromosome 10"/>
</dbReference>
<feature type="compositionally biased region" description="Basic and acidic residues" evidence="1">
    <location>
        <begin position="149"/>
        <end position="158"/>
    </location>
</feature>
<evidence type="ECO:0000313" key="2">
    <source>
        <dbReference type="EMBL" id="QDZ23214.1"/>
    </source>
</evidence>